<feature type="non-terminal residue" evidence="2">
    <location>
        <position position="1"/>
    </location>
</feature>
<reference evidence="2" key="2">
    <citation type="submission" date="2014-07" db="EMBL/GenBank/DDBJ databases">
        <authorList>
            <person name="Hull J."/>
        </authorList>
    </citation>
    <scope>NUCLEOTIDE SEQUENCE</scope>
</reference>
<feature type="region of interest" description="Disordered" evidence="1">
    <location>
        <begin position="1"/>
        <end position="23"/>
    </location>
</feature>
<proteinExistence type="predicted"/>
<feature type="non-terminal residue" evidence="2">
    <location>
        <position position="228"/>
    </location>
</feature>
<evidence type="ECO:0000256" key="1">
    <source>
        <dbReference type="SAM" id="MobiDB-lite"/>
    </source>
</evidence>
<protein>
    <submittedName>
        <fullName evidence="2">Rho GTPase-activating protein syd-1</fullName>
    </submittedName>
</protein>
<sequence length="228" mass="25273">EGSTFEKQLDAFKKEMPGTENHKEQLKNEIVYLPVKEEEEYVEVMESFLKNEGLEEIGSSEMPIDETPLNHDGGIAEQEDTKSSSLVGKLKIRAFSSLAEASQSSPLFLHANILEDINQSVPRIPVNIAFPHSHKISPCTETEFEKIITNGGFANPPVDSRNQSSQLTLDKTTTLDSTAYNNHPNESTSVDTFMDCKPASSLKDSENVGNYSISSATDFQVKEEIKVE</sequence>
<dbReference type="AlphaFoldDB" id="A0A0A9Y842"/>
<organism evidence="2">
    <name type="scientific">Lygus hesperus</name>
    <name type="common">Western plant bug</name>
    <dbReference type="NCBI Taxonomy" id="30085"/>
    <lineage>
        <taxon>Eukaryota</taxon>
        <taxon>Metazoa</taxon>
        <taxon>Ecdysozoa</taxon>
        <taxon>Arthropoda</taxon>
        <taxon>Hexapoda</taxon>
        <taxon>Insecta</taxon>
        <taxon>Pterygota</taxon>
        <taxon>Neoptera</taxon>
        <taxon>Paraneoptera</taxon>
        <taxon>Hemiptera</taxon>
        <taxon>Heteroptera</taxon>
        <taxon>Panheteroptera</taxon>
        <taxon>Cimicomorpha</taxon>
        <taxon>Miridae</taxon>
        <taxon>Mirini</taxon>
        <taxon>Lygus</taxon>
    </lineage>
</organism>
<dbReference type="EMBL" id="GBHO01015808">
    <property type="protein sequence ID" value="JAG27796.1"/>
    <property type="molecule type" value="Transcribed_RNA"/>
</dbReference>
<gene>
    <name evidence="2" type="primary">syd-1_0</name>
    <name evidence="2" type="ORF">CM83_11355</name>
</gene>
<reference evidence="2" key="1">
    <citation type="journal article" date="2014" name="PLoS ONE">
        <title>Transcriptome-Based Identification of ABC Transporters in the Western Tarnished Plant Bug Lygus hesperus.</title>
        <authorList>
            <person name="Hull J.J."/>
            <person name="Chaney K."/>
            <person name="Geib S.M."/>
            <person name="Fabrick J.A."/>
            <person name="Brent C.S."/>
            <person name="Walsh D."/>
            <person name="Lavine L.C."/>
        </authorList>
    </citation>
    <scope>NUCLEOTIDE SEQUENCE</scope>
</reference>
<evidence type="ECO:0000313" key="2">
    <source>
        <dbReference type="EMBL" id="JAG27796.1"/>
    </source>
</evidence>
<accession>A0A0A9Y842</accession>
<feature type="compositionally biased region" description="Basic and acidic residues" evidence="1">
    <location>
        <begin position="7"/>
        <end position="23"/>
    </location>
</feature>
<name>A0A0A9Y842_LYGHE</name>